<evidence type="ECO:0000313" key="4">
    <source>
        <dbReference type="Proteomes" id="UP001257909"/>
    </source>
</evidence>
<proteinExistence type="predicted"/>
<dbReference type="Gene3D" id="3.40.50.2000">
    <property type="entry name" value="Glycogen Phosphorylase B"/>
    <property type="match status" value="2"/>
</dbReference>
<evidence type="ECO:0000259" key="2">
    <source>
        <dbReference type="Pfam" id="PF13439"/>
    </source>
</evidence>
<name>A0ABU1VV00_9GAMM</name>
<evidence type="ECO:0000259" key="1">
    <source>
        <dbReference type="Pfam" id="PF00534"/>
    </source>
</evidence>
<dbReference type="InterPro" id="IPR028098">
    <property type="entry name" value="Glyco_trans_4-like_N"/>
</dbReference>
<sequence>MTKAVLIITNMGPKASAPFQGQFVKNQVLALQQHQALAYFYMSWHNDSLLNKLLKYPVLFLQFFWSYILSFKSFDIIHVHFFYPTIWLALAYKYLRKPSVKIVVTCHGSDIYHYQPFGVLYRWCSRHVEQWIFTSEKLQTKAFTTVPKAVVLSAGIAQLYADATQFSRADKDIDLLYVGALDKNKGMDRLIALLPQLKDKTIYLVGTGPYQAQFEQLKKDYPNLQLEAGQSAEQLKALYQRSKCFLSLSRNESFGLVMTEAMACYTPVIATLTDGSAEQLGADSFWVIDQTDEQVLQQNLLKKIQQLLSLSDSDYTALQQSAHQHAKDCLVDDVAAKIQQLYQALCPEQRS</sequence>
<organism evidence="3 4">
    <name type="scientific">Rheinheimera soli</name>
    <dbReference type="NCBI Taxonomy" id="443616"/>
    <lineage>
        <taxon>Bacteria</taxon>
        <taxon>Pseudomonadati</taxon>
        <taxon>Pseudomonadota</taxon>
        <taxon>Gammaproteobacteria</taxon>
        <taxon>Chromatiales</taxon>
        <taxon>Chromatiaceae</taxon>
        <taxon>Rheinheimera</taxon>
    </lineage>
</organism>
<gene>
    <name evidence="3" type="ORF">J2W69_000432</name>
</gene>
<feature type="domain" description="Glycosyltransferase subfamily 4-like N-terminal" evidence="2">
    <location>
        <begin position="51"/>
        <end position="138"/>
    </location>
</feature>
<dbReference type="Pfam" id="PF00534">
    <property type="entry name" value="Glycos_transf_1"/>
    <property type="match status" value="1"/>
</dbReference>
<dbReference type="SUPFAM" id="SSF53756">
    <property type="entry name" value="UDP-Glycosyltransferase/glycogen phosphorylase"/>
    <property type="match status" value="1"/>
</dbReference>
<reference evidence="3 4" key="1">
    <citation type="submission" date="2023-07" db="EMBL/GenBank/DDBJ databases">
        <title>Sorghum-associated microbial communities from plants grown in Nebraska, USA.</title>
        <authorList>
            <person name="Schachtman D."/>
        </authorList>
    </citation>
    <scope>NUCLEOTIDE SEQUENCE [LARGE SCALE GENOMIC DNA]</scope>
    <source>
        <strain evidence="3 4">4138</strain>
    </source>
</reference>
<keyword evidence="4" id="KW-1185">Reference proteome</keyword>
<dbReference type="Proteomes" id="UP001257909">
    <property type="component" value="Unassembled WGS sequence"/>
</dbReference>
<feature type="domain" description="Glycosyl transferase family 1" evidence="1">
    <location>
        <begin position="167"/>
        <end position="311"/>
    </location>
</feature>
<protein>
    <submittedName>
        <fullName evidence="3">Glycosyltransferase involved in cell wall biosynthesis</fullName>
    </submittedName>
</protein>
<dbReference type="PANTHER" id="PTHR45947:SF3">
    <property type="entry name" value="SULFOQUINOVOSYL TRANSFERASE SQD2"/>
    <property type="match status" value="1"/>
</dbReference>
<dbReference type="EMBL" id="JAVDWR010000001">
    <property type="protein sequence ID" value="MDR7119517.1"/>
    <property type="molecule type" value="Genomic_DNA"/>
</dbReference>
<dbReference type="PANTHER" id="PTHR45947">
    <property type="entry name" value="SULFOQUINOVOSYL TRANSFERASE SQD2"/>
    <property type="match status" value="1"/>
</dbReference>
<dbReference type="RefSeq" id="WP_310274106.1">
    <property type="nucleotide sequence ID" value="NZ_JAVDWR010000001.1"/>
</dbReference>
<evidence type="ECO:0000313" key="3">
    <source>
        <dbReference type="EMBL" id="MDR7119517.1"/>
    </source>
</evidence>
<accession>A0ABU1VV00</accession>
<dbReference type="CDD" id="cd03801">
    <property type="entry name" value="GT4_PimA-like"/>
    <property type="match status" value="1"/>
</dbReference>
<dbReference type="InterPro" id="IPR001296">
    <property type="entry name" value="Glyco_trans_1"/>
</dbReference>
<comment type="caution">
    <text evidence="3">The sequence shown here is derived from an EMBL/GenBank/DDBJ whole genome shotgun (WGS) entry which is preliminary data.</text>
</comment>
<dbReference type="Pfam" id="PF13439">
    <property type="entry name" value="Glyco_transf_4"/>
    <property type="match status" value="1"/>
</dbReference>
<dbReference type="InterPro" id="IPR050194">
    <property type="entry name" value="Glycosyltransferase_grp1"/>
</dbReference>